<feature type="compositionally biased region" description="Pro residues" evidence="1">
    <location>
        <begin position="289"/>
        <end position="298"/>
    </location>
</feature>
<dbReference type="RefSeq" id="XP_013229919.1">
    <property type="nucleotide sequence ID" value="XM_013374465.1"/>
</dbReference>
<feature type="transmembrane region" description="Helical" evidence="2">
    <location>
        <begin position="165"/>
        <end position="184"/>
    </location>
</feature>
<dbReference type="VEuPathDB" id="ToxoDB:ETH2_1526000"/>
<keyword evidence="2" id="KW-1133">Transmembrane helix</keyword>
<dbReference type="EMBL" id="HG674195">
    <property type="protein sequence ID" value="CDJ39164.1"/>
    <property type="molecule type" value="Genomic_DNA"/>
</dbReference>
<evidence type="ECO:0000313" key="4">
    <source>
        <dbReference type="Proteomes" id="UP000030747"/>
    </source>
</evidence>
<feature type="compositionally biased region" description="Low complexity" evidence="1">
    <location>
        <begin position="62"/>
        <end position="93"/>
    </location>
</feature>
<dbReference type="AlphaFoldDB" id="U6KS24"/>
<dbReference type="OrthoDB" id="10517361at2759"/>
<feature type="compositionally biased region" description="Low complexity" evidence="1">
    <location>
        <begin position="23"/>
        <end position="42"/>
    </location>
</feature>
<keyword evidence="2" id="KW-0812">Transmembrane</keyword>
<reference evidence="3" key="1">
    <citation type="submission" date="2013-10" db="EMBL/GenBank/DDBJ databases">
        <title>Genomic analysis of the causative agents of coccidiosis in chickens.</title>
        <authorList>
            <person name="Reid A.J."/>
            <person name="Blake D."/>
            <person name="Billington K."/>
            <person name="Browne H."/>
            <person name="Dunn M."/>
            <person name="Hung S."/>
            <person name="Kawahara F."/>
            <person name="Miranda-Saavedra D."/>
            <person name="Mourier T."/>
            <person name="Nagra H."/>
            <person name="Otto T.D."/>
            <person name="Rawlings N."/>
            <person name="Sanchez A."/>
            <person name="Sanders M."/>
            <person name="Subramaniam C."/>
            <person name="Tay Y."/>
            <person name="Dear P."/>
            <person name="Doerig C."/>
            <person name="Gruber A."/>
            <person name="Parkinson J."/>
            <person name="Shirley M."/>
            <person name="Wan K.L."/>
            <person name="Berriman M."/>
            <person name="Tomley F."/>
            <person name="Pain A."/>
        </authorList>
    </citation>
    <scope>NUCLEOTIDE SEQUENCE [LARGE SCALE GENOMIC DNA]</scope>
    <source>
        <strain evidence="3">Houghton</strain>
    </source>
</reference>
<proteinExistence type="predicted"/>
<evidence type="ECO:0008006" key="5">
    <source>
        <dbReference type="Google" id="ProtNLM"/>
    </source>
</evidence>
<keyword evidence="2" id="KW-0472">Membrane</keyword>
<dbReference type="Proteomes" id="UP000030747">
    <property type="component" value="Unassembled WGS sequence"/>
</dbReference>
<evidence type="ECO:0000313" key="3">
    <source>
        <dbReference type="EMBL" id="CDJ39164.1"/>
    </source>
</evidence>
<evidence type="ECO:0000256" key="1">
    <source>
        <dbReference type="SAM" id="MobiDB-lite"/>
    </source>
</evidence>
<organism evidence="3 4">
    <name type="scientific">Eimeria tenella</name>
    <name type="common">Coccidian parasite</name>
    <dbReference type="NCBI Taxonomy" id="5802"/>
    <lineage>
        <taxon>Eukaryota</taxon>
        <taxon>Sar</taxon>
        <taxon>Alveolata</taxon>
        <taxon>Apicomplexa</taxon>
        <taxon>Conoidasida</taxon>
        <taxon>Coccidia</taxon>
        <taxon>Eucoccidiorida</taxon>
        <taxon>Eimeriorina</taxon>
        <taxon>Eimeriidae</taxon>
        <taxon>Eimeria</taxon>
    </lineage>
</organism>
<name>U6KS24_EIMTE</name>
<sequence>MDLSSDRPAGDGGSLPAVGWGGIASSSGNSSSSSPAAAAAAAGGLGYPLIPGQNPAFGCPVSSGGPPLGAPLGYSPLQQQQQQLQQQQLQQQQGYQGWLGSSAPAGQLGPGMGTPVGAPGGPPGAPGAPDGGPLGPPCPRTMRLELQQLLSPEDRQTLQQIAARARASAAAATLGLGALALSAFKKRSFRYPIFGACVVGLTVGPPVGFAGYMALNYSKVQHMESKFREAQALFEARRRGFEAPVPGSFGAAAYPGGPMGAPQGWRPQDGAAAAAAGWGAQPPLGSSGAPPPDELLKE</sequence>
<feature type="region of interest" description="Disordered" evidence="1">
    <location>
        <begin position="257"/>
        <end position="298"/>
    </location>
</feature>
<dbReference type="OMA" id="HMESKFR"/>
<keyword evidence="4" id="KW-1185">Reference proteome</keyword>
<dbReference type="GeneID" id="25252681"/>
<reference evidence="3" key="2">
    <citation type="submission" date="2013-10" db="EMBL/GenBank/DDBJ databases">
        <authorList>
            <person name="Aslett M."/>
        </authorList>
    </citation>
    <scope>NUCLEOTIDE SEQUENCE [LARGE SCALE GENOMIC DNA]</scope>
    <source>
        <strain evidence="3">Houghton</strain>
    </source>
</reference>
<feature type="region of interest" description="Disordered" evidence="1">
    <location>
        <begin position="1"/>
        <end position="134"/>
    </location>
</feature>
<feature type="compositionally biased region" description="Low complexity" evidence="1">
    <location>
        <begin position="270"/>
        <end position="280"/>
    </location>
</feature>
<dbReference type="VEuPathDB" id="ToxoDB:ETH_00017710"/>
<gene>
    <name evidence="3" type="ORF">ETH_00017710</name>
</gene>
<accession>U6KS24</accession>
<protein>
    <recommendedName>
        <fullName evidence="5">Transmembrane protein</fullName>
    </recommendedName>
</protein>
<evidence type="ECO:0000256" key="2">
    <source>
        <dbReference type="SAM" id="Phobius"/>
    </source>
</evidence>
<feature type="transmembrane region" description="Helical" evidence="2">
    <location>
        <begin position="191"/>
        <end position="215"/>
    </location>
</feature>